<evidence type="ECO:0000313" key="2">
    <source>
        <dbReference type="EMBL" id="KAB2701589.1"/>
    </source>
</evidence>
<evidence type="ECO:0008006" key="4">
    <source>
        <dbReference type="Google" id="ProtNLM"/>
    </source>
</evidence>
<comment type="caution">
    <text evidence="2">The sequence shown here is derived from an EMBL/GenBank/DDBJ whole genome shotgun (WGS) entry which is preliminary data.</text>
</comment>
<dbReference type="EMBL" id="WBWF01000024">
    <property type="protein sequence ID" value="KAB2701589.1"/>
    <property type="molecule type" value="Genomic_DNA"/>
</dbReference>
<reference evidence="2 3" key="1">
    <citation type="submission" date="2019-09" db="EMBL/GenBank/DDBJ databases">
        <title>Taxonomic organization of the family Brucellaceae based on a phylogenomic approach.</title>
        <authorList>
            <person name="Leclercq S."/>
            <person name="Cloeckaert A."/>
            <person name="Zygmunt M.S."/>
        </authorList>
    </citation>
    <scope>NUCLEOTIDE SEQUENCE [LARGE SCALE GENOMIC DNA]</scope>
    <source>
        <strain evidence="2 3">LUP23</strain>
    </source>
</reference>
<evidence type="ECO:0000256" key="1">
    <source>
        <dbReference type="SAM" id="MobiDB-lite"/>
    </source>
</evidence>
<accession>A0AB34DEQ0</accession>
<dbReference type="Proteomes" id="UP000435957">
    <property type="component" value="Unassembled WGS sequence"/>
</dbReference>
<dbReference type="AlphaFoldDB" id="A0AB34DEQ0"/>
<organism evidence="2 3">
    <name type="scientific">Brucella lupini</name>
    <dbReference type="NCBI Taxonomy" id="255457"/>
    <lineage>
        <taxon>Bacteria</taxon>
        <taxon>Pseudomonadati</taxon>
        <taxon>Pseudomonadota</taxon>
        <taxon>Alphaproteobacteria</taxon>
        <taxon>Hyphomicrobiales</taxon>
        <taxon>Brucellaceae</taxon>
        <taxon>Brucella/Ochrobactrum group</taxon>
        <taxon>Brucella</taxon>
    </lineage>
</organism>
<keyword evidence="3" id="KW-1185">Reference proteome</keyword>
<proteinExistence type="predicted"/>
<evidence type="ECO:0000313" key="3">
    <source>
        <dbReference type="Proteomes" id="UP000435957"/>
    </source>
</evidence>
<protein>
    <recommendedName>
        <fullName evidence="4">Transposase</fullName>
    </recommendedName>
</protein>
<feature type="region of interest" description="Disordered" evidence="1">
    <location>
        <begin position="41"/>
        <end position="62"/>
    </location>
</feature>
<name>A0AB34DEQ0_9HYPH</name>
<sequence>MTSARKAGALRQTQRQLDLIDRQIARQKTVILPQFARRQTGCRHGAPNGEPCPNGIGTVLPG</sequence>
<gene>
    <name evidence="2" type="ORF">F9L03_22990</name>
</gene>